<feature type="domain" description="Major facilitator superfamily (MFS) profile" evidence="8">
    <location>
        <begin position="8"/>
        <end position="385"/>
    </location>
</feature>
<keyword evidence="2" id="KW-0813">Transport</keyword>
<dbReference type="GO" id="GO:0022857">
    <property type="term" value="F:transmembrane transporter activity"/>
    <property type="evidence" value="ECO:0007669"/>
    <property type="project" value="InterPro"/>
</dbReference>
<dbReference type="PROSITE" id="PS50850">
    <property type="entry name" value="MFS"/>
    <property type="match status" value="1"/>
</dbReference>
<feature type="transmembrane region" description="Helical" evidence="7">
    <location>
        <begin position="208"/>
        <end position="229"/>
    </location>
</feature>
<dbReference type="AlphaFoldDB" id="A0A4Z0WE82"/>
<dbReference type="InterPro" id="IPR011701">
    <property type="entry name" value="MFS"/>
</dbReference>
<dbReference type="InterPro" id="IPR005829">
    <property type="entry name" value="Sugar_transporter_CS"/>
</dbReference>
<dbReference type="PROSITE" id="PS00216">
    <property type="entry name" value="SUGAR_TRANSPORT_1"/>
    <property type="match status" value="1"/>
</dbReference>
<evidence type="ECO:0000256" key="5">
    <source>
        <dbReference type="ARBA" id="ARBA00022989"/>
    </source>
</evidence>
<evidence type="ECO:0000256" key="4">
    <source>
        <dbReference type="ARBA" id="ARBA00022692"/>
    </source>
</evidence>
<feature type="transmembrane region" description="Helical" evidence="7">
    <location>
        <begin position="75"/>
        <end position="93"/>
    </location>
</feature>
<evidence type="ECO:0000259" key="8">
    <source>
        <dbReference type="PROSITE" id="PS50850"/>
    </source>
</evidence>
<dbReference type="GO" id="GO:0005886">
    <property type="term" value="C:plasma membrane"/>
    <property type="evidence" value="ECO:0007669"/>
    <property type="project" value="UniProtKB-SubCell"/>
</dbReference>
<accession>A0A4Z0WE82</accession>
<sequence>MSVLPVRVLCSISLIYVTRMLGLFMVLPVIMLLGTDYAGATAATLGVALGIYGLTQAGLQIPLGMLSDVWGRRPVLLVGLAVFAIGSVVAALAESVTGLIIGRALQGAGAISSTLLALLADLTPARHRTLALAVVGISIGMSFSLAMVLGPLVAGVAGLPGVFVLTAVLALLAMLLVLLLPTPAHAVTDGYQRWQPDRLPEVVHAPGLWPLNIGIFCLHAVLAALFLIVPTRLSELQFTLGQQGLIYLLMAAVALLALGPMMGFSEKRRRPKQMVLVAQVVLILGMLCLPFSGGALELTLVAMALFFIGFNFLEASLPSWLSRLAPPAQRGTAMGVFSTFQFLGAAAGGALGGLLLSMGGVPFVVFCALLFMLIWVMLTALSAPPPLTRQLVLEAQDLLRHDPQASAAHGLHAWAEHLAALDGVLDVHILDDETALMVRVSGNELDQAALLAAHDNSQTD</sequence>
<dbReference type="InterPro" id="IPR050171">
    <property type="entry name" value="MFS_Transporters"/>
</dbReference>
<dbReference type="Gene3D" id="1.20.1250.20">
    <property type="entry name" value="MFS general substrate transporter like domains"/>
    <property type="match status" value="1"/>
</dbReference>
<evidence type="ECO:0000313" key="10">
    <source>
        <dbReference type="Proteomes" id="UP000297475"/>
    </source>
</evidence>
<feature type="transmembrane region" description="Helical" evidence="7">
    <location>
        <begin position="99"/>
        <end position="119"/>
    </location>
</feature>
<protein>
    <submittedName>
        <fullName evidence="9">MFS transporter</fullName>
    </submittedName>
</protein>
<feature type="transmembrane region" description="Helical" evidence="7">
    <location>
        <begin position="162"/>
        <end position="187"/>
    </location>
</feature>
<reference evidence="9 10" key="1">
    <citation type="submission" date="2019-04" db="EMBL/GenBank/DDBJ databases">
        <title>Natronospirillum operosus gen. nov., sp. nov., a haloalkaliphilic satellite isolated from decaying biomass of laboratory culture of cyanobacterium Geitlerinema sp. and proposal of Natronospirillaceae fam. nov. and Saccharospirillaceae fam. nov.</title>
        <authorList>
            <person name="Kevbrin V."/>
            <person name="Boltyanskaya Y."/>
            <person name="Koziaeva V."/>
            <person name="Grouzdev D.S."/>
            <person name="Park M."/>
            <person name="Cho J."/>
        </authorList>
    </citation>
    <scope>NUCLEOTIDE SEQUENCE [LARGE SCALE GENOMIC DNA]</scope>
    <source>
        <strain evidence="9 10">G-116</strain>
    </source>
</reference>
<feature type="transmembrane region" description="Helical" evidence="7">
    <location>
        <begin position="298"/>
        <end position="321"/>
    </location>
</feature>
<proteinExistence type="predicted"/>
<evidence type="ECO:0000256" key="3">
    <source>
        <dbReference type="ARBA" id="ARBA00022475"/>
    </source>
</evidence>
<dbReference type="EMBL" id="SRMF01000001">
    <property type="protein sequence ID" value="TGG94968.1"/>
    <property type="molecule type" value="Genomic_DNA"/>
</dbReference>
<keyword evidence="6 7" id="KW-0472">Membrane</keyword>
<keyword evidence="10" id="KW-1185">Reference proteome</keyword>
<dbReference type="SUPFAM" id="SSF103473">
    <property type="entry name" value="MFS general substrate transporter"/>
    <property type="match status" value="1"/>
</dbReference>
<feature type="transmembrane region" description="Helical" evidence="7">
    <location>
        <begin position="131"/>
        <end position="156"/>
    </location>
</feature>
<feature type="transmembrane region" description="Helical" evidence="7">
    <location>
        <begin position="12"/>
        <end position="31"/>
    </location>
</feature>
<keyword evidence="4 7" id="KW-0812">Transmembrane</keyword>
<dbReference type="PANTHER" id="PTHR23517:SF2">
    <property type="entry name" value="MULTIDRUG RESISTANCE PROTEIN MDTH"/>
    <property type="match status" value="1"/>
</dbReference>
<feature type="transmembrane region" description="Helical" evidence="7">
    <location>
        <begin position="333"/>
        <end position="355"/>
    </location>
</feature>
<evidence type="ECO:0000313" key="9">
    <source>
        <dbReference type="EMBL" id="TGG94968.1"/>
    </source>
</evidence>
<gene>
    <name evidence="9" type="ORF">E4656_00615</name>
</gene>
<name>A0A4Z0WE82_9GAMM</name>
<keyword evidence="5 7" id="KW-1133">Transmembrane helix</keyword>
<feature type="transmembrane region" description="Helical" evidence="7">
    <location>
        <begin position="244"/>
        <end position="262"/>
    </location>
</feature>
<dbReference type="InterPro" id="IPR020846">
    <property type="entry name" value="MFS_dom"/>
</dbReference>
<dbReference type="Pfam" id="PF07690">
    <property type="entry name" value="MFS_1"/>
    <property type="match status" value="1"/>
</dbReference>
<keyword evidence="3" id="KW-1003">Cell membrane</keyword>
<organism evidence="9 10">
    <name type="scientific">Natronospirillum operosum</name>
    <dbReference type="NCBI Taxonomy" id="2759953"/>
    <lineage>
        <taxon>Bacteria</taxon>
        <taxon>Pseudomonadati</taxon>
        <taxon>Pseudomonadota</taxon>
        <taxon>Gammaproteobacteria</taxon>
        <taxon>Oceanospirillales</taxon>
        <taxon>Natronospirillaceae</taxon>
        <taxon>Natronospirillum</taxon>
    </lineage>
</organism>
<dbReference type="Proteomes" id="UP000297475">
    <property type="component" value="Unassembled WGS sequence"/>
</dbReference>
<comment type="subcellular location">
    <subcellularLocation>
        <location evidence="1">Cell membrane</location>
        <topology evidence="1">Multi-pass membrane protein</topology>
    </subcellularLocation>
</comment>
<evidence type="ECO:0000256" key="7">
    <source>
        <dbReference type="SAM" id="Phobius"/>
    </source>
</evidence>
<evidence type="ECO:0000256" key="1">
    <source>
        <dbReference type="ARBA" id="ARBA00004651"/>
    </source>
</evidence>
<feature type="transmembrane region" description="Helical" evidence="7">
    <location>
        <begin position="274"/>
        <end position="292"/>
    </location>
</feature>
<feature type="transmembrane region" description="Helical" evidence="7">
    <location>
        <begin position="361"/>
        <end position="381"/>
    </location>
</feature>
<comment type="caution">
    <text evidence="9">The sequence shown here is derived from an EMBL/GenBank/DDBJ whole genome shotgun (WGS) entry which is preliminary data.</text>
</comment>
<dbReference type="OrthoDB" id="9764259at2"/>
<dbReference type="InterPro" id="IPR036259">
    <property type="entry name" value="MFS_trans_sf"/>
</dbReference>
<evidence type="ECO:0000256" key="2">
    <source>
        <dbReference type="ARBA" id="ARBA00022448"/>
    </source>
</evidence>
<dbReference type="PANTHER" id="PTHR23517">
    <property type="entry name" value="RESISTANCE PROTEIN MDTM, PUTATIVE-RELATED-RELATED"/>
    <property type="match status" value="1"/>
</dbReference>
<evidence type="ECO:0000256" key="6">
    <source>
        <dbReference type="ARBA" id="ARBA00023136"/>
    </source>
</evidence>